<feature type="DNA-binding region" description="OmpR/PhoB-type" evidence="2">
    <location>
        <begin position="4"/>
        <end position="102"/>
    </location>
</feature>
<dbReference type="AlphaFoldDB" id="A0A502KYT6"/>
<dbReference type="SUPFAM" id="SSF82171">
    <property type="entry name" value="DPP6 N-terminal domain-like"/>
    <property type="match status" value="2"/>
</dbReference>
<evidence type="ECO:0000256" key="3">
    <source>
        <dbReference type="SAM" id="Phobius"/>
    </source>
</evidence>
<comment type="caution">
    <text evidence="5">The sequence shown here is derived from an EMBL/GenBank/DDBJ whole genome shotgun (WGS) entry which is preliminary data.</text>
</comment>
<dbReference type="EMBL" id="SAWY01000036">
    <property type="protein sequence ID" value="TPH13407.1"/>
    <property type="molecule type" value="Genomic_DNA"/>
</dbReference>
<proteinExistence type="predicted"/>
<dbReference type="InterPro" id="IPR016032">
    <property type="entry name" value="Sig_transdc_resp-reg_C-effctor"/>
</dbReference>
<evidence type="ECO:0000256" key="2">
    <source>
        <dbReference type="PROSITE-ProRule" id="PRU01091"/>
    </source>
</evidence>
<dbReference type="CDD" id="cd00383">
    <property type="entry name" value="trans_reg_C"/>
    <property type="match status" value="1"/>
</dbReference>
<feature type="transmembrane region" description="Helical" evidence="3">
    <location>
        <begin position="117"/>
        <end position="137"/>
    </location>
</feature>
<dbReference type="RefSeq" id="WP_140604873.1">
    <property type="nucleotide sequence ID" value="NZ_SAWY01000036.1"/>
</dbReference>
<keyword evidence="1 2" id="KW-0238">DNA-binding</keyword>
<feature type="domain" description="OmpR/PhoB-type" evidence="4">
    <location>
        <begin position="4"/>
        <end position="102"/>
    </location>
</feature>
<evidence type="ECO:0000259" key="4">
    <source>
        <dbReference type="PROSITE" id="PS51755"/>
    </source>
</evidence>
<name>A0A502KYT6_9GAMM</name>
<keyword evidence="6" id="KW-1185">Reference proteome</keyword>
<evidence type="ECO:0000313" key="6">
    <source>
        <dbReference type="Proteomes" id="UP000315303"/>
    </source>
</evidence>
<reference evidence="5 6" key="1">
    <citation type="submission" date="2019-01" db="EMBL/GenBank/DDBJ databases">
        <title>Litorilituus lipolytica sp. nov., isolated from intertidal sand of the Yellow Sea in China.</title>
        <authorList>
            <person name="Liu A."/>
        </authorList>
    </citation>
    <scope>NUCLEOTIDE SEQUENCE [LARGE SCALE GENOMIC DNA]</scope>
    <source>
        <strain evidence="5 6">RZ04</strain>
    </source>
</reference>
<dbReference type="SMART" id="SM00862">
    <property type="entry name" value="Trans_reg_C"/>
    <property type="match status" value="1"/>
</dbReference>
<dbReference type="GO" id="GO:0000160">
    <property type="term" value="P:phosphorelay signal transduction system"/>
    <property type="evidence" value="ECO:0007669"/>
    <property type="project" value="InterPro"/>
</dbReference>
<dbReference type="Pfam" id="PF00486">
    <property type="entry name" value="Trans_reg_C"/>
    <property type="match status" value="1"/>
</dbReference>
<dbReference type="Gene3D" id="1.10.10.10">
    <property type="entry name" value="Winged helix-like DNA-binding domain superfamily/Winged helix DNA-binding domain"/>
    <property type="match status" value="1"/>
</dbReference>
<evidence type="ECO:0000256" key="1">
    <source>
        <dbReference type="ARBA" id="ARBA00023125"/>
    </source>
</evidence>
<dbReference type="PROSITE" id="PS51755">
    <property type="entry name" value="OMPR_PHOB"/>
    <property type="match status" value="1"/>
</dbReference>
<protein>
    <recommendedName>
        <fullName evidence="4">OmpR/PhoB-type domain-containing protein</fullName>
    </recommendedName>
</protein>
<dbReference type="Proteomes" id="UP000315303">
    <property type="component" value="Unassembled WGS sequence"/>
</dbReference>
<keyword evidence="3" id="KW-0472">Membrane</keyword>
<dbReference type="GO" id="GO:0006355">
    <property type="term" value="P:regulation of DNA-templated transcription"/>
    <property type="evidence" value="ECO:0007669"/>
    <property type="project" value="InterPro"/>
</dbReference>
<dbReference type="InterPro" id="IPR036388">
    <property type="entry name" value="WH-like_DNA-bd_sf"/>
</dbReference>
<sequence>MSTSKIVKYAQFSFDFSKCEVHIGSSITELEPKVMKVLSVLYECQGEVISQKEIFEKVWQGRVYSQSLIQRAITLIRKALNEDASSAKFLITYPKQGYCLTPQNVSSRISPPTASNIFKVLLVLVVATAFMLFYQFVSYESSFQTYTSLSSITKQHSNDYSISQNSSSGELLFIRKEAENYELWKKSPDKEQKIYTSKHKILHTFWIGNSPAFTQYNEQNSISFMQLIGQDKGQIIFEKNTELTSAPIANESTIYFASKNTIYEFNTKTNTKRILHIFTDIKTIKDISFSKVVNKIAILLDKGQLNHQVVTLHLDNLSLKKLYNNYGEYNSIEWHPQDPSLLLTKSNKLILLNFDGSTSDINYATDRKLSSAIFALDGRTIYLEHNYLNVSLVKSEDIEGDVFLSDISYSGANLFPKNNFKNSKLLFQSDHNGLQTLYLKEDKNDVVISQARKGENINGYAWSHDGQKIAFAINNEITIKDEKGESKKITLENSLYIRGWFRNEPKLLVNQLIGGKPYPAVLNIKDHTIENLSDSTASCAVLESNNNLYFVQNDQVLIKQTPDGKRKVIHNLINDEYDDLFVSKKFLYASVKSKNTHYVQKFDLRNFVLSQHELPNKAILAGVNKDDNLWSYRNIQYESSLYKLF</sequence>
<evidence type="ECO:0000313" key="5">
    <source>
        <dbReference type="EMBL" id="TPH13407.1"/>
    </source>
</evidence>
<keyword evidence="3" id="KW-0812">Transmembrane</keyword>
<organism evidence="5 6">
    <name type="scientific">Litorilituus lipolyticus</name>
    <dbReference type="NCBI Taxonomy" id="2491017"/>
    <lineage>
        <taxon>Bacteria</taxon>
        <taxon>Pseudomonadati</taxon>
        <taxon>Pseudomonadota</taxon>
        <taxon>Gammaproteobacteria</taxon>
        <taxon>Alteromonadales</taxon>
        <taxon>Colwelliaceae</taxon>
        <taxon>Litorilituus</taxon>
    </lineage>
</organism>
<accession>A0A502KYT6</accession>
<keyword evidence="3" id="KW-1133">Transmembrane helix</keyword>
<dbReference type="InterPro" id="IPR001867">
    <property type="entry name" value="OmpR/PhoB-type_DNA-bd"/>
</dbReference>
<dbReference type="GO" id="GO:0003677">
    <property type="term" value="F:DNA binding"/>
    <property type="evidence" value="ECO:0007669"/>
    <property type="project" value="UniProtKB-UniRule"/>
</dbReference>
<dbReference type="SUPFAM" id="SSF46894">
    <property type="entry name" value="C-terminal effector domain of the bipartite response regulators"/>
    <property type="match status" value="1"/>
</dbReference>
<gene>
    <name evidence="5" type="ORF">EPA86_14560</name>
</gene>
<dbReference type="OrthoDB" id="5693682at2"/>